<evidence type="ECO:0000313" key="10">
    <source>
        <dbReference type="EMBL" id="MBI1493251.1"/>
    </source>
</evidence>
<dbReference type="Proteomes" id="UP000640583">
    <property type="component" value="Unassembled WGS sequence"/>
</dbReference>
<dbReference type="PROSITE" id="PS51007">
    <property type="entry name" value="CYTC"/>
    <property type="match status" value="1"/>
</dbReference>
<organism evidence="10 11">
    <name type="scientific">Halocynthiibacter styelae</name>
    <dbReference type="NCBI Taxonomy" id="2761955"/>
    <lineage>
        <taxon>Bacteria</taxon>
        <taxon>Pseudomonadati</taxon>
        <taxon>Pseudomonadota</taxon>
        <taxon>Alphaproteobacteria</taxon>
        <taxon>Rhodobacterales</taxon>
        <taxon>Paracoccaceae</taxon>
        <taxon>Halocynthiibacter</taxon>
    </lineage>
</organism>
<feature type="chain" id="PRO_5035235602" evidence="8">
    <location>
        <begin position="21"/>
        <end position="157"/>
    </location>
</feature>
<evidence type="ECO:0000256" key="2">
    <source>
        <dbReference type="ARBA" id="ARBA00022617"/>
    </source>
</evidence>
<dbReference type="AlphaFoldDB" id="A0A8J7IQ73"/>
<keyword evidence="2 6" id="KW-0349">Heme</keyword>
<dbReference type="RefSeq" id="WP_228848103.1">
    <property type="nucleotide sequence ID" value="NZ_JADCKQ010000004.1"/>
</dbReference>
<feature type="region of interest" description="Disordered" evidence="7">
    <location>
        <begin position="113"/>
        <end position="157"/>
    </location>
</feature>
<keyword evidence="5 6" id="KW-0408">Iron</keyword>
<evidence type="ECO:0000256" key="7">
    <source>
        <dbReference type="SAM" id="MobiDB-lite"/>
    </source>
</evidence>
<evidence type="ECO:0000313" key="11">
    <source>
        <dbReference type="Proteomes" id="UP000640583"/>
    </source>
</evidence>
<evidence type="ECO:0000256" key="6">
    <source>
        <dbReference type="PROSITE-ProRule" id="PRU00433"/>
    </source>
</evidence>
<keyword evidence="3 6" id="KW-0479">Metal-binding</keyword>
<dbReference type="SUPFAM" id="SSF46626">
    <property type="entry name" value="Cytochrome c"/>
    <property type="match status" value="1"/>
</dbReference>
<proteinExistence type="predicted"/>
<feature type="signal peptide" evidence="8">
    <location>
        <begin position="1"/>
        <end position="20"/>
    </location>
</feature>
<keyword evidence="11" id="KW-1185">Reference proteome</keyword>
<evidence type="ECO:0000259" key="9">
    <source>
        <dbReference type="PROSITE" id="PS51007"/>
    </source>
</evidence>
<accession>A0A8J7IQ73</accession>
<dbReference type="GO" id="GO:0020037">
    <property type="term" value="F:heme binding"/>
    <property type="evidence" value="ECO:0007669"/>
    <property type="project" value="InterPro"/>
</dbReference>
<keyword evidence="1" id="KW-0813">Transport</keyword>
<dbReference type="PANTHER" id="PTHR11961">
    <property type="entry name" value="CYTOCHROME C"/>
    <property type="match status" value="1"/>
</dbReference>
<feature type="domain" description="Cytochrome c" evidence="9">
    <location>
        <begin position="22"/>
        <end position="136"/>
    </location>
</feature>
<dbReference type="GO" id="GO:0009055">
    <property type="term" value="F:electron transfer activity"/>
    <property type="evidence" value="ECO:0007669"/>
    <property type="project" value="InterPro"/>
</dbReference>
<dbReference type="EMBL" id="JADCKQ010000004">
    <property type="protein sequence ID" value="MBI1493251.1"/>
    <property type="molecule type" value="Genomic_DNA"/>
</dbReference>
<evidence type="ECO:0000256" key="5">
    <source>
        <dbReference type="ARBA" id="ARBA00023004"/>
    </source>
</evidence>
<dbReference type="InterPro" id="IPR009056">
    <property type="entry name" value="Cyt_c-like_dom"/>
</dbReference>
<dbReference type="InterPro" id="IPR002327">
    <property type="entry name" value="Cyt_c_1A/1B"/>
</dbReference>
<keyword evidence="8" id="KW-0732">Signal</keyword>
<dbReference type="GO" id="GO:0046872">
    <property type="term" value="F:metal ion binding"/>
    <property type="evidence" value="ECO:0007669"/>
    <property type="project" value="UniProtKB-KW"/>
</dbReference>
<protein>
    <submittedName>
        <fullName evidence="10">C-type cytochrome</fullName>
    </submittedName>
</protein>
<dbReference type="Gene3D" id="1.10.760.10">
    <property type="entry name" value="Cytochrome c-like domain"/>
    <property type="match status" value="1"/>
</dbReference>
<name>A0A8J7IQ73_9RHOB</name>
<keyword evidence="4" id="KW-0249">Electron transport</keyword>
<evidence type="ECO:0000256" key="3">
    <source>
        <dbReference type="ARBA" id="ARBA00022723"/>
    </source>
</evidence>
<dbReference type="InterPro" id="IPR036909">
    <property type="entry name" value="Cyt_c-like_dom_sf"/>
</dbReference>
<evidence type="ECO:0000256" key="8">
    <source>
        <dbReference type="SAM" id="SignalP"/>
    </source>
</evidence>
<evidence type="ECO:0000256" key="4">
    <source>
        <dbReference type="ARBA" id="ARBA00022982"/>
    </source>
</evidence>
<reference evidence="10" key="1">
    <citation type="submission" date="2020-10" db="EMBL/GenBank/DDBJ databases">
        <title>Paenihalocynthiibacter styelae gen. nov., sp. nov., isolated from stalked sea squirt Styela clava.</title>
        <authorList>
            <person name="Kim Y.-O."/>
            <person name="Yoon J.-H."/>
        </authorList>
    </citation>
    <scope>NUCLEOTIDE SEQUENCE</scope>
    <source>
        <strain evidence="10">MYP1-1</strain>
    </source>
</reference>
<sequence>MNRTIFLTAALALAPLTAFAEGDAAAGERAFNRCKSCHAIADGDNVIVRGGRTGPNLFGVIGRAAASVEGFRYSAGIKAAAENGLVWDQENIQAYAEHPTNYLRELNDDASLRSPMAPQRFGDSGPDLAAFLASHSPAPAEAAEPEAEATEEAAASE</sequence>
<comment type="caution">
    <text evidence="10">The sequence shown here is derived from an EMBL/GenBank/DDBJ whole genome shotgun (WGS) entry which is preliminary data.</text>
</comment>
<evidence type="ECO:0000256" key="1">
    <source>
        <dbReference type="ARBA" id="ARBA00022448"/>
    </source>
</evidence>
<feature type="compositionally biased region" description="Low complexity" evidence="7">
    <location>
        <begin position="133"/>
        <end position="142"/>
    </location>
</feature>
<gene>
    <name evidence="10" type="ORF">H1D41_06360</name>
</gene>